<keyword evidence="1" id="KW-0472">Membrane</keyword>
<feature type="transmembrane region" description="Helical" evidence="1">
    <location>
        <begin position="116"/>
        <end position="140"/>
    </location>
</feature>
<protein>
    <submittedName>
        <fullName evidence="2">Hypothetical_protein</fullName>
    </submittedName>
</protein>
<comment type="caution">
    <text evidence="2">The sequence shown here is derived from an EMBL/GenBank/DDBJ whole genome shotgun (WGS) entry which is preliminary data.</text>
</comment>
<feature type="transmembrane region" description="Helical" evidence="1">
    <location>
        <begin position="71"/>
        <end position="96"/>
    </location>
</feature>
<dbReference type="EMBL" id="CAXDID020000021">
    <property type="protein sequence ID" value="CAL5987081.1"/>
    <property type="molecule type" value="Genomic_DNA"/>
</dbReference>
<evidence type="ECO:0000313" key="2">
    <source>
        <dbReference type="EMBL" id="CAL5987081.1"/>
    </source>
</evidence>
<evidence type="ECO:0000256" key="1">
    <source>
        <dbReference type="SAM" id="Phobius"/>
    </source>
</evidence>
<keyword evidence="1" id="KW-1133">Transmembrane helix</keyword>
<accession>A0ABP1HAX6</accession>
<proteinExistence type="predicted"/>
<gene>
    <name evidence="2" type="ORF">HINF_LOCUS9714</name>
</gene>
<evidence type="ECO:0000313" key="3">
    <source>
        <dbReference type="Proteomes" id="UP001642409"/>
    </source>
</evidence>
<reference evidence="2 3" key="1">
    <citation type="submission" date="2024-07" db="EMBL/GenBank/DDBJ databases">
        <authorList>
            <person name="Akdeniz Z."/>
        </authorList>
    </citation>
    <scope>NUCLEOTIDE SEQUENCE [LARGE SCALE GENOMIC DNA]</scope>
</reference>
<organism evidence="2 3">
    <name type="scientific">Hexamita inflata</name>
    <dbReference type="NCBI Taxonomy" id="28002"/>
    <lineage>
        <taxon>Eukaryota</taxon>
        <taxon>Metamonada</taxon>
        <taxon>Diplomonadida</taxon>
        <taxon>Hexamitidae</taxon>
        <taxon>Hexamitinae</taxon>
        <taxon>Hexamita</taxon>
    </lineage>
</organism>
<keyword evidence="1" id="KW-0812">Transmembrane</keyword>
<dbReference type="Proteomes" id="UP001642409">
    <property type="component" value="Unassembled WGS sequence"/>
</dbReference>
<sequence length="167" mass="19293">MNFPKVIMWASFSMAHKAMKEFYVNNPTEIKEQEVHLFSCLMVTEIAVNIAQAFLYPFFLVSSHGKEERQYIRRISTALFSVIVSFVSGFIIYLIFSNLSVVDVFTVSTTAVDYKLSLLKMFIAAILLSMSEFNVIYAIIQKQYCSTYYLFLLEQLNCQNYFGVLIT</sequence>
<keyword evidence="3" id="KW-1185">Reference proteome</keyword>
<name>A0ABP1HAX6_9EUKA</name>